<evidence type="ECO:0000313" key="3">
    <source>
        <dbReference type="Proteomes" id="UP000831225"/>
    </source>
</evidence>
<feature type="region of interest" description="Disordered" evidence="1">
    <location>
        <begin position="114"/>
        <end position="146"/>
    </location>
</feature>
<keyword evidence="2" id="KW-0548">Nucleotidyltransferase</keyword>
<protein>
    <submittedName>
        <fullName evidence="2">RNA-dependent RNA polymerase</fullName>
    </submittedName>
</protein>
<keyword evidence="2" id="KW-0808">Transferase</keyword>
<feature type="compositionally biased region" description="Pro residues" evidence="1">
    <location>
        <begin position="132"/>
        <end position="144"/>
    </location>
</feature>
<feature type="region of interest" description="Disordered" evidence="1">
    <location>
        <begin position="56"/>
        <end position="85"/>
    </location>
</feature>
<dbReference type="RefSeq" id="YP_010799579.1">
    <property type="nucleotide sequence ID" value="NC_076677.1"/>
</dbReference>
<dbReference type="Proteomes" id="UP000831225">
    <property type="component" value="Segment"/>
</dbReference>
<name>A0ABX5Y580_9VIRU</name>
<sequence>MFVRRRQKLRDAWARWRDECTNPASTAVVVAAGARDGPTESTVASMGFVPVVREGLPTSAEIGGGDDGNDGDIRREPQVTQPESVPLNLDGISVRRVAPAVVLSFLDSAFPPPSKGNDVFDTPLEVDDGPPSYSPPPSPPPPPDGQFWAASAVDIPAPEIPAPRITCAVPVEVIENILEFVDDDTLRVIARFSRGFLAWVLRRRPGILGSASFDRMLLRLALRSSPAPLVEEPNDGAVRLESILHSRPFSLKDPLRPNKFRRVCSDIAELRESSARTGQDTSAAIGEKLDIAFGIYLRAIGLGNGRPFHFDKKVADVALRGAIGSVGSHGDHIFRYPGLRDLDMRNDKDAARAFGIYMARKTFFNPSPDEMESATRDFLSRVCQPPPPSPRPERTSVMLAALRRFTRLHLVPPHTYVPPVPCSGKSCLERSRKLGGKRAALFHGDEPTTGYVRPQTIFSGGKPRTICLHSYLAEECAFFNSLILDRIRNANWLVTGRTVAQWVSQNQDRWTAASEWAEEPYEFASGDLRAATDMFSGEFARAVLEILYPHTRKWHGLSLEYILSNITDALFEIPPPPGDAEAEPTYAPQKRGQLLSSDASFPILCLIGVLIAMETLDVLDDLMSMDDDEFVTGFLGFDAAGVNGDDIVIYGPAGTAERWALTVPLTGGVPEPTKSPCDPEFFTINSQLWRRPPTGRAYEIETIKPAMLVALSSSGAKAPHESWVSLLSSPLLTDDAVELLGIDTLLFPELPVVWGGLGYCDLASRIPDELLLRRALFCRESRGLTWIDATLDDVNRIQAPYFRPGPSQSSFGLSLSRPVETRQVSGLLPLSTVRAVRQAQFSDPGIVHWTSLGGQKSSLNEIVFRVRSHLIADKERLLRRVRAEYDYYSEIERDRLVYVEDFELPASFCDPTPHPPPPSSLMRHRVRDFDPGDRTQVACLLLYEAARTHGPHYGSKQRQSNYYRRWASAHEKEMKKTADTRGYSLRSRAALWSGSHLSGV</sequence>
<accession>A0ABX5Y580</accession>
<dbReference type="GO" id="GO:0003968">
    <property type="term" value="F:RNA-directed RNA polymerase activity"/>
    <property type="evidence" value="ECO:0007669"/>
    <property type="project" value="UniProtKB-KW"/>
</dbReference>
<keyword evidence="3" id="KW-1185">Reference proteome</keyword>
<proteinExistence type="predicted"/>
<dbReference type="GeneID" id="80537993"/>
<keyword evidence="2" id="KW-0696">RNA-directed RNA polymerase</keyword>
<evidence type="ECO:0000256" key="1">
    <source>
        <dbReference type="SAM" id="MobiDB-lite"/>
    </source>
</evidence>
<evidence type="ECO:0000313" key="2">
    <source>
        <dbReference type="EMBL" id="QDW65427.1"/>
    </source>
</evidence>
<reference evidence="2 3" key="1">
    <citation type="journal article" date="2019" name="Front. Cell. Infect. Microbiol.">
        <title>Extreme Diversity of Mycoviruses Present in Isolates of Rhizoctonia solani AG2-2 LP From Zoysia japonica From Brazil.</title>
        <authorList>
            <person name="Picarelli M.A.S.C."/>
            <person name="Forgia M."/>
            <person name="Rivas E.B."/>
            <person name="Nerva L."/>
            <person name="Chiapello M."/>
            <person name="Turina M."/>
            <person name="Colariccio A."/>
        </authorList>
    </citation>
    <scope>NUCLEOTIDE SEQUENCE [LARGE SCALE GENOMIC DNA]</scope>
</reference>
<organism evidence="2 3">
    <name type="scientific">Rhizoctonia solani ourmia-like virus 2</name>
    <dbReference type="NCBI Taxonomy" id="2599428"/>
    <lineage>
        <taxon>Viruses</taxon>
        <taxon>Riboviria</taxon>
        <taxon>Orthornavirae</taxon>
        <taxon>Lenarviricota</taxon>
        <taxon>Miaviricetes</taxon>
        <taxon>Ourlivirales</taxon>
        <taxon>Botourmiaviridae</taxon>
        <taxon>Rhizoulivirus</taxon>
        <taxon>Rhizoulivirus alpharhizoctoniae</taxon>
    </lineage>
</organism>
<dbReference type="EMBL" id="MK372906">
    <property type="protein sequence ID" value="QDW65427.1"/>
    <property type="molecule type" value="Genomic_RNA"/>
</dbReference>